<dbReference type="OrthoDB" id="718472at2759"/>
<comment type="caution">
    <text evidence="2">The sequence shown here is derived from an EMBL/GenBank/DDBJ whole genome shotgun (WGS) entry which is preliminary data.</text>
</comment>
<accession>A0A6G1DT71</accession>
<feature type="compositionally biased region" description="Basic and acidic residues" evidence="1">
    <location>
        <begin position="12"/>
        <end position="28"/>
    </location>
</feature>
<protein>
    <submittedName>
        <fullName evidence="2">Uncharacterized protein</fullName>
    </submittedName>
</protein>
<name>A0A6G1DT71_9ORYZ</name>
<gene>
    <name evidence="2" type="ORF">E2562_038380</name>
</gene>
<reference evidence="2 3" key="1">
    <citation type="submission" date="2019-11" db="EMBL/GenBank/DDBJ databases">
        <title>Whole genome sequence of Oryza granulata.</title>
        <authorList>
            <person name="Li W."/>
        </authorList>
    </citation>
    <scope>NUCLEOTIDE SEQUENCE [LARGE SCALE GENOMIC DNA]</scope>
    <source>
        <strain evidence="3">cv. Menghai</strain>
        <tissue evidence="2">Leaf</tissue>
    </source>
</reference>
<dbReference type="EMBL" id="SPHZ02000006">
    <property type="protein sequence ID" value="KAF0915720.1"/>
    <property type="molecule type" value="Genomic_DNA"/>
</dbReference>
<keyword evidence="3" id="KW-1185">Reference proteome</keyword>
<evidence type="ECO:0000313" key="2">
    <source>
        <dbReference type="EMBL" id="KAF0915720.1"/>
    </source>
</evidence>
<proteinExistence type="predicted"/>
<feature type="compositionally biased region" description="Basic and acidic residues" evidence="1">
    <location>
        <begin position="137"/>
        <end position="147"/>
    </location>
</feature>
<organism evidence="2 3">
    <name type="scientific">Oryza meyeriana var. granulata</name>
    <dbReference type="NCBI Taxonomy" id="110450"/>
    <lineage>
        <taxon>Eukaryota</taxon>
        <taxon>Viridiplantae</taxon>
        <taxon>Streptophyta</taxon>
        <taxon>Embryophyta</taxon>
        <taxon>Tracheophyta</taxon>
        <taxon>Spermatophyta</taxon>
        <taxon>Magnoliopsida</taxon>
        <taxon>Liliopsida</taxon>
        <taxon>Poales</taxon>
        <taxon>Poaceae</taxon>
        <taxon>BOP clade</taxon>
        <taxon>Oryzoideae</taxon>
        <taxon>Oryzeae</taxon>
        <taxon>Oryzinae</taxon>
        <taxon>Oryza</taxon>
        <taxon>Oryza meyeriana</taxon>
    </lineage>
</organism>
<evidence type="ECO:0000313" key="3">
    <source>
        <dbReference type="Proteomes" id="UP000479710"/>
    </source>
</evidence>
<feature type="region of interest" description="Disordered" evidence="1">
    <location>
        <begin position="1"/>
        <end position="29"/>
    </location>
</feature>
<feature type="region of interest" description="Disordered" evidence="1">
    <location>
        <begin position="119"/>
        <end position="147"/>
    </location>
</feature>
<evidence type="ECO:0000256" key="1">
    <source>
        <dbReference type="SAM" id="MobiDB-lite"/>
    </source>
</evidence>
<dbReference type="AlphaFoldDB" id="A0A6G1DT71"/>
<sequence>MARGKRNQNIRSQDEYLLEERTKQDRSPRRIIASSEPELAFGEILSEGDDDVEINIQDEIPLPFSLGKVDTANYWREVEADELKELLEGQPDLADSSQGKIAWKGDALNQILGEDKHGRSCLDDHVQTPETIDVDGPDTKRKLGNDV</sequence>
<dbReference type="Proteomes" id="UP000479710">
    <property type="component" value="Unassembled WGS sequence"/>
</dbReference>